<dbReference type="Gene3D" id="3.20.20.80">
    <property type="entry name" value="Glycosidases"/>
    <property type="match status" value="1"/>
</dbReference>
<evidence type="ECO:0000259" key="1">
    <source>
        <dbReference type="Pfam" id="PF00128"/>
    </source>
</evidence>
<name>A0AAN9TV05_9HEMI</name>
<dbReference type="PANTHER" id="PTHR10357">
    <property type="entry name" value="ALPHA-AMYLASE FAMILY MEMBER"/>
    <property type="match status" value="1"/>
</dbReference>
<organism evidence="2 3">
    <name type="scientific">Parthenolecanium corni</name>
    <dbReference type="NCBI Taxonomy" id="536013"/>
    <lineage>
        <taxon>Eukaryota</taxon>
        <taxon>Metazoa</taxon>
        <taxon>Ecdysozoa</taxon>
        <taxon>Arthropoda</taxon>
        <taxon>Hexapoda</taxon>
        <taxon>Insecta</taxon>
        <taxon>Pterygota</taxon>
        <taxon>Neoptera</taxon>
        <taxon>Paraneoptera</taxon>
        <taxon>Hemiptera</taxon>
        <taxon>Sternorrhyncha</taxon>
        <taxon>Coccoidea</taxon>
        <taxon>Coccidae</taxon>
        <taxon>Parthenolecanium</taxon>
    </lineage>
</organism>
<dbReference type="Proteomes" id="UP001367676">
    <property type="component" value="Unassembled WGS sequence"/>
</dbReference>
<sequence length="175" mass="19968">MVITILTLPGVACVYYGQEIGMVDHLVRPDQIKDPNNDALMPPHTRDPERLPMQWDDSLNSGFTSNAVPWLPINPDFWRVNVKAQKNQPNSRYNLYKTLSKLRQTKTLKYGNFKSYLISAWVYAFSRGLPEQRKIITIMNLGTETELFHLHQSIPKLPPFVKVLAASLNAGYKPG</sequence>
<dbReference type="Pfam" id="PF00128">
    <property type="entry name" value="Alpha-amylase"/>
    <property type="match status" value="1"/>
</dbReference>
<comment type="caution">
    <text evidence="2">The sequence shown here is derived from an EMBL/GenBank/DDBJ whole genome shotgun (WGS) entry which is preliminary data.</text>
</comment>
<dbReference type="PANTHER" id="PTHR10357:SF179">
    <property type="entry name" value="NEUTRAL AND BASIC AMINO ACID TRANSPORT PROTEIN RBAT"/>
    <property type="match status" value="1"/>
</dbReference>
<accession>A0AAN9TV05</accession>
<dbReference type="SUPFAM" id="SSF51445">
    <property type="entry name" value="(Trans)glycosidases"/>
    <property type="match status" value="1"/>
</dbReference>
<reference evidence="2 3" key="1">
    <citation type="submission" date="2024-03" db="EMBL/GenBank/DDBJ databases">
        <title>Adaptation during the transition from Ophiocordyceps entomopathogen to insect associate is accompanied by gene loss and intensified selection.</title>
        <authorList>
            <person name="Ward C.M."/>
            <person name="Onetto C.A."/>
            <person name="Borneman A.R."/>
        </authorList>
    </citation>
    <scope>NUCLEOTIDE SEQUENCE [LARGE SCALE GENOMIC DNA]</scope>
    <source>
        <strain evidence="2">AWRI1</strain>
        <tissue evidence="2">Single Adult Female</tissue>
    </source>
</reference>
<dbReference type="AlphaFoldDB" id="A0AAN9TV05"/>
<evidence type="ECO:0000313" key="3">
    <source>
        <dbReference type="Proteomes" id="UP001367676"/>
    </source>
</evidence>
<dbReference type="GO" id="GO:0005975">
    <property type="term" value="P:carbohydrate metabolic process"/>
    <property type="evidence" value="ECO:0007669"/>
    <property type="project" value="InterPro"/>
</dbReference>
<protein>
    <recommendedName>
        <fullName evidence="1">Glycosyl hydrolase family 13 catalytic domain-containing protein</fullName>
    </recommendedName>
</protein>
<dbReference type="InterPro" id="IPR017853">
    <property type="entry name" value="GH"/>
</dbReference>
<feature type="domain" description="Glycosyl hydrolase family 13 catalytic" evidence="1">
    <location>
        <begin position="2"/>
        <end position="111"/>
    </location>
</feature>
<keyword evidence="3" id="KW-1185">Reference proteome</keyword>
<gene>
    <name evidence="2" type="ORF">V9T40_000147</name>
</gene>
<dbReference type="InterPro" id="IPR006047">
    <property type="entry name" value="GH13_cat_dom"/>
</dbReference>
<evidence type="ECO:0000313" key="2">
    <source>
        <dbReference type="EMBL" id="KAK7585968.1"/>
    </source>
</evidence>
<dbReference type="EMBL" id="JBBCAQ010000028">
    <property type="protein sequence ID" value="KAK7585968.1"/>
    <property type="molecule type" value="Genomic_DNA"/>
</dbReference>
<proteinExistence type="predicted"/>